<dbReference type="SUPFAM" id="SSF51197">
    <property type="entry name" value="Clavaminate synthase-like"/>
    <property type="match status" value="1"/>
</dbReference>
<dbReference type="EMBL" id="CAMAPC010000003">
    <property type="protein sequence ID" value="CAH9052366.1"/>
    <property type="molecule type" value="Genomic_DNA"/>
</dbReference>
<dbReference type="Pfam" id="PF13621">
    <property type="entry name" value="Cupin_8"/>
    <property type="match status" value="1"/>
</dbReference>
<feature type="domain" description="JmjC" evidence="1">
    <location>
        <begin position="108"/>
        <end position="266"/>
    </location>
</feature>
<dbReference type="PROSITE" id="PS51184">
    <property type="entry name" value="JMJC"/>
    <property type="match status" value="1"/>
</dbReference>
<keyword evidence="3" id="KW-1185">Reference proteome</keyword>
<name>A0A9W4QTE0_9GAMM</name>
<dbReference type="InterPro" id="IPR003347">
    <property type="entry name" value="JmjC_dom"/>
</dbReference>
<dbReference type="PANTHER" id="PTHR12461:SF105">
    <property type="entry name" value="HYPOXIA-INDUCIBLE FACTOR 1-ALPHA INHIBITOR"/>
    <property type="match status" value="1"/>
</dbReference>
<dbReference type="InterPro" id="IPR041667">
    <property type="entry name" value="Cupin_8"/>
</dbReference>
<evidence type="ECO:0000313" key="2">
    <source>
        <dbReference type="EMBL" id="CAH9052366.1"/>
    </source>
</evidence>
<comment type="caution">
    <text evidence="2">The sequence shown here is derived from an EMBL/GenBank/DDBJ whole genome shotgun (WGS) entry which is preliminary data.</text>
</comment>
<protein>
    <recommendedName>
        <fullName evidence="1">JmjC domain-containing protein</fullName>
    </recommendedName>
</protein>
<dbReference type="RefSeq" id="WP_261625877.1">
    <property type="nucleotide sequence ID" value="NZ_CAMAPC010000003.1"/>
</dbReference>
<dbReference type="Gene3D" id="2.60.120.650">
    <property type="entry name" value="Cupin"/>
    <property type="match status" value="1"/>
</dbReference>
<organism evidence="2 3">
    <name type="scientific">Pseudoalteromonas holothuriae</name>
    <dbReference type="NCBI Taxonomy" id="2963714"/>
    <lineage>
        <taxon>Bacteria</taxon>
        <taxon>Pseudomonadati</taxon>
        <taxon>Pseudomonadota</taxon>
        <taxon>Gammaproteobacteria</taxon>
        <taxon>Alteromonadales</taxon>
        <taxon>Pseudoalteromonadaceae</taxon>
        <taxon>Pseudoalteromonas</taxon>
    </lineage>
</organism>
<sequence length="305" mass="35163">MEILKYIPNRVDAMEVVTYEASELSEAHFVENHVNLNKPCLIKGAVSHWPVMQKWHDIDYLADVTGNPQVRFYEHSNYLDHKNMARREQQGRFKDALQKIVDNEDGIVSMPSIFCNASGPFSPLKNDLGNFSFLSNIPAPLYYPEQRFFMYSGAGTAWHFHQIDETLMCQIKGTKQVGLLAPSCIAFKQLYKDLMQYKYLDGPTCFDNYKDEIKPWEVTVEEGDSLYIPPFWWHGVEPVNKNFGITLAQCWASPIYKLADFNKPMVRKIWKDALLDKGLARLIMKHGMPAILSSIKNRKLVANME</sequence>
<proteinExistence type="predicted"/>
<evidence type="ECO:0000313" key="3">
    <source>
        <dbReference type="Proteomes" id="UP001152467"/>
    </source>
</evidence>
<dbReference type="AlphaFoldDB" id="A0A9W4QTE0"/>
<reference evidence="2" key="1">
    <citation type="submission" date="2022-07" db="EMBL/GenBank/DDBJ databases">
        <authorList>
            <person name="Criscuolo A."/>
        </authorList>
    </citation>
    <scope>NUCLEOTIDE SEQUENCE</scope>
    <source>
        <strain evidence="2">CIP111854</strain>
    </source>
</reference>
<gene>
    <name evidence="2" type="ORF">PSECIP111854_00954</name>
</gene>
<dbReference type="PANTHER" id="PTHR12461">
    <property type="entry name" value="HYPOXIA-INDUCIBLE FACTOR 1 ALPHA INHIBITOR-RELATED"/>
    <property type="match status" value="1"/>
</dbReference>
<dbReference type="Proteomes" id="UP001152467">
    <property type="component" value="Unassembled WGS sequence"/>
</dbReference>
<accession>A0A9W4QTE0</accession>
<evidence type="ECO:0000259" key="1">
    <source>
        <dbReference type="PROSITE" id="PS51184"/>
    </source>
</evidence>